<name>A0A438GCE9_VITVI</name>
<dbReference type="PANTHER" id="PTHR47968:SF18">
    <property type="entry name" value="KINESIN-LIKE PROTEIN KIN-7F"/>
    <property type="match status" value="1"/>
</dbReference>
<evidence type="ECO:0000313" key="2">
    <source>
        <dbReference type="EMBL" id="RVW69892.1"/>
    </source>
</evidence>
<dbReference type="GO" id="GO:0007018">
    <property type="term" value="P:microtubule-based movement"/>
    <property type="evidence" value="ECO:0007669"/>
    <property type="project" value="InterPro"/>
</dbReference>
<dbReference type="PANTHER" id="PTHR47968">
    <property type="entry name" value="CENTROMERE PROTEIN E"/>
    <property type="match status" value="1"/>
</dbReference>
<proteinExistence type="predicted"/>
<protein>
    <submittedName>
        <fullName evidence="2">Kinesin-like protein KIN-7E</fullName>
    </submittedName>
</protein>
<dbReference type="AlphaFoldDB" id="A0A438GCE9"/>
<sequence>MFKGSSSLNLSSLENMKHLYGLTMEDLDSLREIKFDWAGKGKETVGYSSLNPKVECFHGLGEVAINRCQMLKNLTWLIFAPNLLYLTIGQCDEMEEVIVVGCPKLKKLPLNSNSANQGRVVMVGEQEWWNELEWEDEATLREAGGGLLRKVIPGSCSVGIMFGVGCLYWDVLGRSNGFIVLLSLVSEMHCCTKEVTTKAQVNVVMSDKALVKHSQKELARLESELRSLVPVSSTCDHTALLRKKDLRIDKTEKEIRELTKQRDIVESRVGIKWEDDCSVSEADPGCRDIGSDRSHVMACGPPFSPLAFSGSSGSNLLRVYTDDAPGLKITLNEFCGSEERISESNSVVPSENQQTCEVEDNVNGAPTSLKKELRQGISYERWYSAYHYSRPPLVERWAALGEPDKEKRLKRQGLPYSRLPRVPLLYSLAHFQNGFPKHKTSFLFDFFSFLLIS</sequence>
<keyword evidence="1" id="KW-0175">Coiled coil</keyword>
<feature type="coiled-coil region" evidence="1">
    <location>
        <begin position="241"/>
        <end position="268"/>
    </location>
</feature>
<evidence type="ECO:0000256" key="1">
    <source>
        <dbReference type="SAM" id="Coils"/>
    </source>
</evidence>
<evidence type="ECO:0000313" key="3">
    <source>
        <dbReference type="Proteomes" id="UP000288805"/>
    </source>
</evidence>
<comment type="caution">
    <text evidence="2">The sequence shown here is derived from an EMBL/GenBank/DDBJ whole genome shotgun (WGS) entry which is preliminary data.</text>
</comment>
<gene>
    <name evidence="2" type="primary">KIN7E_2</name>
    <name evidence="2" type="ORF">CK203_059128</name>
</gene>
<dbReference type="OrthoDB" id="3176171at2759"/>
<accession>A0A438GCE9</accession>
<reference evidence="2 3" key="1">
    <citation type="journal article" date="2018" name="PLoS Genet.">
        <title>Population sequencing reveals clonal diversity and ancestral inbreeding in the grapevine cultivar Chardonnay.</title>
        <authorList>
            <person name="Roach M.J."/>
            <person name="Johnson D.L."/>
            <person name="Bohlmann J."/>
            <person name="van Vuuren H.J."/>
            <person name="Jones S.J."/>
            <person name="Pretorius I.S."/>
            <person name="Schmidt S.A."/>
            <person name="Borneman A.R."/>
        </authorList>
    </citation>
    <scope>NUCLEOTIDE SEQUENCE [LARGE SCALE GENOMIC DNA]</scope>
    <source>
        <strain evidence="3">cv. Chardonnay</strain>
        <tissue evidence="2">Leaf</tissue>
    </source>
</reference>
<dbReference type="EMBL" id="QGNW01000479">
    <property type="protein sequence ID" value="RVW69892.1"/>
    <property type="molecule type" value="Genomic_DNA"/>
</dbReference>
<dbReference type="Proteomes" id="UP000288805">
    <property type="component" value="Unassembled WGS sequence"/>
</dbReference>
<dbReference type="InterPro" id="IPR027640">
    <property type="entry name" value="Kinesin-like_fam"/>
</dbReference>
<dbReference type="GO" id="GO:0003777">
    <property type="term" value="F:microtubule motor activity"/>
    <property type="evidence" value="ECO:0007669"/>
    <property type="project" value="InterPro"/>
</dbReference>
<organism evidence="2 3">
    <name type="scientific">Vitis vinifera</name>
    <name type="common">Grape</name>
    <dbReference type="NCBI Taxonomy" id="29760"/>
    <lineage>
        <taxon>Eukaryota</taxon>
        <taxon>Viridiplantae</taxon>
        <taxon>Streptophyta</taxon>
        <taxon>Embryophyta</taxon>
        <taxon>Tracheophyta</taxon>
        <taxon>Spermatophyta</taxon>
        <taxon>Magnoliopsida</taxon>
        <taxon>eudicotyledons</taxon>
        <taxon>Gunneridae</taxon>
        <taxon>Pentapetalae</taxon>
        <taxon>rosids</taxon>
        <taxon>Vitales</taxon>
        <taxon>Vitaceae</taxon>
        <taxon>Viteae</taxon>
        <taxon>Vitis</taxon>
    </lineage>
</organism>